<evidence type="ECO:0000313" key="1">
    <source>
        <dbReference type="EMBL" id="KAK1733433.1"/>
    </source>
</evidence>
<proteinExistence type="predicted"/>
<sequence length="237" mass="26350">MKLTSLPHYTLKSNNNNNNHNTTIMMRLTTFLVALLCGTTAAYTVLPQRSSHFVGHGVYHTSTTTASTTSSSATIEMKKGKPNVSPNMRSQYARAQEMESYRQSMMDSQRMGADGFPVFNLYVRTSLKNMWYPCGSFKGDEKSAALCQNYADNGLLSSISKNQLDSGVGGSLYRDLARLEETIVRGYPQLRKEKGNLEFGYKLSFGGLSKEQEKIQVVDVKEQKGFFDGLKNVFGGN</sequence>
<dbReference type="InterPro" id="IPR045388">
    <property type="entry name" value="HHL1-like"/>
</dbReference>
<organism evidence="1 2">
    <name type="scientific">Skeletonema marinoi</name>
    <dbReference type="NCBI Taxonomy" id="267567"/>
    <lineage>
        <taxon>Eukaryota</taxon>
        <taxon>Sar</taxon>
        <taxon>Stramenopiles</taxon>
        <taxon>Ochrophyta</taxon>
        <taxon>Bacillariophyta</taxon>
        <taxon>Coscinodiscophyceae</taxon>
        <taxon>Thalassiosirophycidae</taxon>
        <taxon>Thalassiosirales</taxon>
        <taxon>Skeletonemataceae</taxon>
        <taxon>Skeletonema</taxon>
        <taxon>Skeletonema marinoi-dohrnii complex</taxon>
    </lineage>
</organism>
<evidence type="ECO:0000313" key="2">
    <source>
        <dbReference type="Proteomes" id="UP001224775"/>
    </source>
</evidence>
<dbReference type="PANTHER" id="PTHR48191">
    <property type="entry name" value="PROTEIN HHL1 CHLOROPLASTIC"/>
    <property type="match status" value="1"/>
</dbReference>
<keyword evidence="2" id="KW-1185">Reference proteome</keyword>
<protein>
    <submittedName>
        <fullName evidence="1">Protein HHL1-like protein</fullName>
    </submittedName>
</protein>
<name>A0AAD8XTN6_9STRA</name>
<dbReference type="Proteomes" id="UP001224775">
    <property type="component" value="Unassembled WGS sequence"/>
</dbReference>
<accession>A0AAD8XTN6</accession>
<gene>
    <name evidence="1" type="ORF">QTG54_015848</name>
</gene>
<comment type="caution">
    <text evidence="1">The sequence shown here is derived from an EMBL/GenBank/DDBJ whole genome shotgun (WGS) entry which is preliminary data.</text>
</comment>
<dbReference type="EMBL" id="JATAAI010000049">
    <property type="protein sequence ID" value="KAK1733433.1"/>
    <property type="molecule type" value="Genomic_DNA"/>
</dbReference>
<dbReference type="AlphaFoldDB" id="A0AAD8XTN6"/>
<dbReference type="PANTHER" id="PTHR48191:SF2">
    <property type="entry name" value="PROTEIN HHL1, CHLOROPLASTIC"/>
    <property type="match status" value="1"/>
</dbReference>
<reference evidence="1" key="1">
    <citation type="submission" date="2023-06" db="EMBL/GenBank/DDBJ databases">
        <title>Survivors Of The Sea: Transcriptome response of Skeletonema marinoi to long-term dormancy.</title>
        <authorList>
            <person name="Pinder M.I.M."/>
            <person name="Kourtchenko O."/>
            <person name="Robertson E.K."/>
            <person name="Larsson T."/>
            <person name="Maumus F."/>
            <person name="Osuna-Cruz C.M."/>
            <person name="Vancaester E."/>
            <person name="Stenow R."/>
            <person name="Vandepoele K."/>
            <person name="Ploug H."/>
            <person name="Bruchert V."/>
            <person name="Godhe A."/>
            <person name="Topel M."/>
        </authorList>
    </citation>
    <scope>NUCLEOTIDE SEQUENCE</scope>
    <source>
        <strain evidence="1">R05AC</strain>
    </source>
</reference>
<dbReference type="Pfam" id="PF20133">
    <property type="entry name" value="HHL1-like"/>
    <property type="match status" value="1"/>
</dbReference>